<dbReference type="GO" id="GO:0005615">
    <property type="term" value="C:extracellular space"/>
    <property type="evidence" value="ECO:0007669"/>
    <property type="project" value="TreeGrafter"/>
</dbReference>
<dbReference type="FunFam" id="3.40.630.10:FF:000084">
    <property type="entry name" value="Carboxypeptidase B2"/>
    <property type="match status" value="1"/>
</dbReference>
<protein>
    <submittedName>
        <fullName evidence="15">Zinc carboxypeptidase A 1</fullName>
    </submittedName>
</protein>
<evidence type="ECO:0000256" key="5">
    <source>
        <dbReference type="ARBA" id="ARBA00022723"/>
    </source>
</evidence>
<comment type="caution">
    <text evidence="15">The sequence shown here is derived from an EMBL/GenBank/DDBJ whole genome shotgun (WGS) entry which is preliminary data.</text>
</comment>
<comment type="cofactor">
    <cofactor evidence="1">
        <name>Zn(2+)</name>
        <dbReference type="ChEBI" id="CHEBI:29105"/>
    </cofactor>
</comment>
<dbReference type="AlphaFoldDB" id="A0AAE1LK26"/>
<dbReference type="SMART" id="SM00631">
    <property type="entry name" value="Zn_pept"/>
    <property type="match status" value="1"/>
</dbReference>
<evidence type="ECO:0000256" key="9">
    <source>
        <dbReference type="ARBA" id="ARBA00023049"/>
    </source>
</evidence>
<keyword evidence="9" id="KW-0482">Metalloprotease</keyword>
<feature type="active site" description="Proton donor/acceptor" evidence="11">
    <location>
        <position position="399"/>
    </location>
</feature>
<keyword evidence="4" id="KW-0645">Protease</keyword>
<evidence type="ECO:0000256" key="8">
    <source>
        <dbReference type="ARBA" id="ARBA00022833"/>
    </source>
</evidence>
<dbReference type="Gene3D" id="3.30.70.340">
    <property type="entry name" value="Metallocarboxypeptidase-like"/>
    <property type="match status" value="1"/>
</dbReference>
<dbReference type="PROSITE" id="PS00132">
    <property type="entry name" value="CARBOXYPEPT_ZN_1"/>
    <property type="match status" value="1"/>
</dbReference>
<evidence type="ECO:0000256" key="10">
    <source>
        <dbReference type="ARBA" id="ARBA00023157"/>
    </source>
</evidence>
<reference evidence="15" key="2">
    <citation type="journal article" date="2023" name="BMC Genomics">
        <title>Pest status, molecular evolution, and epigenetic factors derived from the genome assembly of Frankliniella fusca, a thysanopteran phytovirus vector.</title>
        <authorList>
            <person name="Catto M.A."/>
            <person name="Labadie P.E."/>
            <person name="Jacobson A.L."/>
            <person name="Kennedy G.G."/>
            <person name="Srinivasan R."/>
            <person name="Hunt B.G."/>
        </authorList>
    </citation>
    <scope>NUCLEOTIDE SEQUENCE</scope>
    <source>
        <strain evidence="15">PL_HMW_Pooled</strain>
    </source>
</reference>
<keyword evidence="7" id="KW-0378">Hydrolase</keyword>
<evidence type="ECO:0000256" key="3">
    <source>
        <dbReference type="ARBA" id="ARBA00022645"/>
    </source>
</evidence>
<keyword evidence="5" id="KW-0479">Metal-binding</keyword>
<dbReference type="InterPro" id="IPR000834">
    <property type="entry name" value="Peptidase_M14"/>
</dbReference>
<feature type="region of interest" description="Disordered" evidence="12">
    <location>
        <begin position="409"/>
        <end position="431"/>
    </location>
</feature>
<evidence type="ECO:0000256" key="4">
    <source>
        <dbReference type="ARBA" id="ARBA00022670"/>
    </source>
</evidence>
<dbReference type="Proteomes" id="UP001219518">
    <property type="component" value="Unassembled WGS sequence"/>
</dbReference>
<evidence type="ECO:0000313" key="16">
    <source>
        <dbReference type="Proteomes" id="UP001219518"/>
    </source>
</evidence>
<dbReference type="Pfam" id="PF02244">
    <property type="entry name" value="Propep_M14"/>
    <property type="match status" value="1"/>
</dbReference>
<dbReference type="PRINTS" id="PR00765">
    <property type="entry name" value="CRBOXYPTASEA"/>
</dbReference>
<dbReference type="Gene3D" id="3.40.630.10">
    <property type="entry name" value="Zn peptidases"/>
    <property type="match status" value="1"/>
</dbReference>
<dbReference type="SUPFAM" id="SSF54897">
    <property type="entry name" value="Protease propeptides/inhibitors"/>
    <property type="match status" value="1"/>
</dbReference>
<dbReference type="GO" id="GO:0008270">
    <property type="term" value="F:zinc ion binding"/>
    <property type="evidence" value="ECO:0007669"/>
    <property type="project" value="InterPro"/>
</dbReference>
<keyword evidence="6 13" id="KW-0732">Signal</keyword>
<accession>A0AAE1LK26</accession>
<keyword evidence="8" id="KW-0862">Zinc</keyword>
<sequence length="431" mass="48017">MERSSMSVMLALLLAALGVAAATGLAPAATESYAGFRVLSATLPYSTGHNASSAQQLMARLRALGVEDSWSLGRSQMNKVALMVAPGRVSAVVRALQVARVPHEVLWSDMQQVLDAEARSRAQQPQLRTGLADGRVTFERFMRHDEIERYVHRLAREHPDLVTLQPLGRSWEGRAMTGALVSLAGKANKPAILVDAGIHAREWIGPSAALYLLQQLVEVEANRYLLRDLDWYVMPMLNPDGYEYSHTTNRMWRKNRSNESDPWCKGVDLNRNFDFQWNLKGDGAAQACNIEYPGRFAFSEVETRNLRDFVLKKNKSIKMYLSLHSWGSFILLPWAYTNTHPSNYKELLSISEEANKAMVNAGADHFRIGTPPDILYPASGDSMDWMRGVAGVAKAWTLELPGGYDGNGFEVAGTQDTRDRAPRVRGPQNVR</sequence>
<evidence type="ECO:0000259" key="14">
    <source>
        <dbReference type="PROSITE" id="PS52035"/>
    </source>
</evidence>
<evidence type="ECO:0000256" key="13">
    <source>
        <dbReference type="SAM" id="SignalP"/>
    </source>
</evidence>
<reference evidence="15" key="1">
    <citation type="submission" date="2021-07" db="EMBL/GenBank/DDBJ databases">
        <authorList>
            <person name="Catto M.A."/>
            <person name="Jacobson A."/>
            <person name="Kennedy G."/>
            <person name="Labadie P."/>
            <person name="Hunt B.G."/>
            <person name="Srinivasan R."/>
        </authorList>
    </citation>
    <scope>NUCLEOTIDE SEQUENCE</scope>
    <source>
        <strain evidence="15">PL_HMW_Pooled</strain>
        <tissue evidence="15">Head</tissue>
    </source>
</reference>
<dbReference type="InterPro" id="IPR003146">
    <property type="entry name" value="M14A_act_pep"/>
</dbReference>
<dbReference type="SUPFAM" id="SSF53187">
    <property type="entry name" value="Zn-dependent exopeptidases"/>
    <property type="match status" value="1"/>
</dbReference>
<dbReference type="PANTHER" id="PTHR11705:SF91">
    <property type="entry name" value="FI01817P-RELATED"/>
    <property type="match status" value="1"/>
</dbReference>
<dbReference type="Pfam" id="PF00246">
    <property type="entry name" value="Peptidase_M14"/>
    <property type="match status" value="1"/>
</dbReference>
<name>A0AAE1LK26_9NEOP</name>
<evidence type="ECO:0000256" key="2">
    <source>
        <dbReference type="ARBA" id="ARBA00005988"/>
    </source>
</evidence>
<proteinExistence type="inferred from homology"/>
<evidence type="ECO:0000256" key="1">
    <source>
        <dbReference type="ARBA" id="ARBA00001947"/>
    </source>
</evidence>
<keyword evidence="10" id="KW-1015">Disulfide bond</keyword>
<keyword evidence="16" id="KW-1185">Reference proteome</keyword>
<evidence type="ECO:0000256" key="7">
    <source>
        <dbReference type="ARBA" id="ARBA00022801"/>
    </source>
</evidence>
<feature type="signal peptide" evidence="13">
    <location>
        <begin position="1"/>
        <end position="21"/>
    </location>
</feature>
<evidence type="ECO:0000256" key="6">
    <source>
        <dbReference type="ARBA" id="ARBA00022729"/>
    </source>
</evidence>
<dbReference type="InterPro" id="IPR057246">
    <property type="entry name" value="CARBOXYPEPT_ZN_1"/>
</dbReference>
<dbReference type="EMBL" id="JAHWGI010001106">
    <property type="protein sequence ID" value="KAK3922608.1"/>
    <property type="molecule type" value="Genomic_DNA"/>
</dbReference>
<dbReference type="GO" id="GO:0006508">
    <property type="term" value="P:proteolysis"/>
    <property type="evidence" value="ECO:0007669"/>
    <property type="project" value="UniProtKB-KW"/>
</dbReference>
<dbReference type="GO" id="GO:0004181">
    <property type="term" value="F:metallocarboxypeptidase activity"/>
    <property type="evidence" value="ECO:0007669"/>
    <property type="project" value="InterPro"/>
</dbReference>
<comment type="similarity">
    <text evidence="2 11">Belongs to the peptidase M14 family.</text>
</comment>
<feature type="domain" description="Peptidase M14" evidence="14">
    <location>
        <begin position="140"/>
        <end position="431"/>
    </location>
</feature>
<feature type="chain" id="PRO_5042268419" evidence="13">
    <location>
        <begin position="22"/>
        <end position="431"/>
    </location>
</feature>
<evidence type="ECO:0000256" key="12">
    <source>
        <dbReference type="SAM" id="MobiDB-lite"/>
    </source>
</evidence>
<gene>
    <name evidence="15" type="ORF">KUF71_001404</name>
</gene>
<evidence type="ECO:0000313" key="15">
    <source>
        <dbReference type="EMBL" id="KAK3922608.1"/>
    </source>
</evidence>
<dbReference type="PANTHER" id="PTHR11705">
    <property type="entry name" value="PROTEASE FAMILY M14 CARBOXYPEPTIDASE A,B"/>
    <property type="match status" value="1"/>
</dbReference>
<keyword evidence="3 15" id="KW-0121">Carboxypeptidase</keyword>
<dbReference type="InterPro" id="IPR036990">
    <property type="entry name" value="M14A-like_propep"/>
</dbReference>
<organism evidence="15 16">
    <name type="scientific">Frankliniella fusca</name>
    <dbReference type="NCBI Taxonomy" id="407009"/>
    <lineage>
        <taxon>Eukaryota</taxon>
        <taxon>Metazoa</taxon>
        <taxon>Ecdysozoa</taxon>
        <taxon>Arthropoda</taxon>
        <taxon>Hexapoda</taxon>
        <taxon>Insecta</taxon>
        <taxon>Pterygota</taxon>
        <taxon>Neoptera</taxon>
        <taxon>Paraneoptera</taxon>
        <taxon>Thysanoptera</taxon>
        <taxon>Terebrantia</taxon>
        <taxon>Thripoidea</taxon>
        <taxon>Thripidae</taxon>
        <taxon>Frankliniella</taxon>
    </lineage>
</organism>
<dbReference type="PROSITE" id="PS52035">
    <property type="entry name" value="PEPTIDASE_M14"/>
    <property type="match status" value="1"/>
</dbReference>
<evidence type="ECO:0000256" key="11">
    <source>
        <dbReference type="PROSITE-ProRule" id="PRU01379"/>
    </source>
</evidence>